<dbReference type="Pfam" id="PF08241">
    <property type="entry name" value="Methyltransf_11"/>
    <property type="match status" value="1"/>
</dbReference>
<feature type="region of interest" description="Disordered" evidence="1">
    <location>
        <begin position="297"/>
        <end position="337"/>
    </location>
</feature>
<reference evidence="3 4" key="1">
    <citation type="submission" date="2016-10" db="EMBL/GenBank/DDBJ databases">
        <authorList>
            <person name="de Groot N.N."/>
        </authorList>
    </citation>
    <scope>NUCLEOTIDE SEQUENCE [LARGE SCALE GENOMIC DNA]</scope>
    <source>
        <strain evidence="3 4">OK461</strain>
    </source>
</reference>
<proteinExistence type="predicted"/>
<dbReference type="PANTHER" id="PTHR43464:SF92">
    <property type="entry name" value="SLR1071 PROTEIN"/>
    <property type="match status" value="1"/>
</dbReference>
<name>A0A1I2PFR7_9ACTN</name>
<dbReference type="CDD" id="cd02440">
    <property type="entry name" value="AdoMet_MTases"/>
    <property type="match status" value="1"/>
</dbReference>
<dbReference type="InterPro" id="IPR029063">
    <property type="entry name" value="SAM-dependent_MTases_sf"/>
</dbReference>
<keyword evidence="3" id="KW-0489">Methyltransferase</keyword>
<organism evidence="3 4">
    <name type="scientific">Streptomyces mirabilis</name>
    <dbReference type="NCBI Taxonomy" id="68239"/>
    <lineage>
        <taxon>Bacteria</taxon>
        <taxon>Bacillati</taxon>
        <taxon>Actinomycetota</taxon>
        <taxon>Actinomycetes</taxon>
        <taxon>Kitasatosporales</taxon>
        <taxon>Streptomycetaceae</taxon>
        <taxon>Streptomyces</taxon>
    </lineage>
</organism>
<evidence type="ECO:0000313" key="4">
    <source>
        <dbReference type="Proteomes" id="UP000181942"/>
    </source>
</evidence>
<dbReference type="GO" id="GO:0008757">
    <property type="term" value="F:S-adenosylmethionine-dependent methyltransferase activity"/>
    <property type="evidence" value="ECO:0007669"/>
    <property type="project" value="InterPro"/>
</dbReference>
<feature type="domain" description="Methyltransferase type 11" evidence="2">
    <location>
        <begin position="70"/>
        <end position="164"/>
    </location>
</feature>
<dbReference type="GO" id="GO:0032259">
    <property type="term" value="P:methylation"/>
    <property type="evidence" value="ECO:0007669"/>
    <property type="project" value="UniProtKB-KW"/>
</dbReference>
<gene>
    <name evidence="3" type="ORF">SAMN02787118_116137</name>
</gene>
<evidence type="ECO:0000259" key="2">
    <source>
        <dbReference type="Pfam" id="PF08241"/>
    </source>
</evidence>
<evidence type="ECO:0000256" key="1">
    <source>
        <dbReference type="SAM" id="MobiDB-lite"/>
    </source>
</evidence>
<protein>
    <submittedName>
        <fullName evidence="3">Methyltransferase domain-containing protein</fullName>
    </submittedName>
</protein>
<keyword evidence="3" id="KW-0808">Transferase</keyword>
<dbReference type="Proteomes" id="UP000181942">
    <property type="component" value="Unassembled WGS sequence"/>
</dbReference>
<dbReference type="AlphaFoldDB" id="A0A1I2PFR7"/>
<feature type="compositionally biased region" description="Polar residues" evidence="1">
    <location>
        <begin position="301"/>
        <end position="328"/>
    </location>
</feature>
<dbReference type="EMBL" id="FONR01000016">
    <property type="protein sequence ID" value="SFG14995.1"/>
    <property type="molecule type" value="Genomic_DNA"/>
</dbReference>
<dbReference type="Gene3D" id="3.40.50.150">
    <property type="entry name" value="Vaccinia Virus protein VP39"/>
    <property type="match status" value="1"/>
</dbReference>
<dbReference type="SUPFAM" id="SSF53335">
    <property type="entry name" value="S-adenosyl-L-methionine-dependent methyltransferases"/>
    <property type="match status" value="1"/>
</dbReference>
<accession>A0A1I2PFR7</accession>
<dbReference type="PANTHER" id="PTHR43464">
    <property type="entry name" value="METHYLTRANSFERASE"/>
    <property type="match status" value="1"/>
</dbReference>
<sequence>MAVRGRADLATRAADRFAGMTTTSQEAFLRAFHAERPAVTTDAFAGGRAADGRSSYEILRDRVAGYGRVLDLGCGDGLLLELLARTEGRRPAGVDLSPEALALARRRPLPAGTTLAESRAQHLPFADDTFDACVSHMALMLMGEVEQVAAELARVLRPGGMLACVIGGGAVGGEAYELFVGLLRSAVETAPAGQRIPALGDRRTRSRAGLDSVLAPVGFAPVDWETVPIDLSGPVEQVWDALAGVYDVGPLDAAIVESLRADFLTGAKKLTAPNGVVPCGMNVHLVTANLTANLTANPAASPQTRPAANPAASPQTRPAANPAASPQTRPAAETATA</sequence>
<evidence type="ECO:0000313" key="3">
    <source>
        <dbReference type="EMBL" id="SFG14995.1"/>
    </source>
</evidence>
<dbReference type="InterPro" id="IPR013216">
    <property type="entry name" value="Methyltransf_11"/>
</dbReference>